<sequence>MVYCNMVPCICSNKLITNNFLLTKNKILLCELLYKGF</sequence>
<protein>
    <submittedName>
        <fullName evidence="1">Uncharacterized protein</fullName>
    </submittedName>
</protein>
<reference evidence="1" key="2">
    <citation type="journal article" date="2015" name="Data Brief">
        <title>Shoot transcriptome of the giant reed, Arundo donax.</title>
        <authorList>
            <person name="Barrero R.A."/>
            <person name="Guerrero F.D."/>
            <person name="Moolhuijzen P."/>
            <person name="Goolsby J.A."/>
            <person name="Tidwell J."/>
            <person name="Bellgard S.E."/>
            <person name="Bellgard M.I."/>
        </authorList>
    </citation>
    <scope>NUCLEOTIDE SEQUENCE</scope>
    <source>
        <tissue evidence="1">Shoot tissue taken approximately 20 cm above the soil surface</tissue>
    </source>
</reference>
<proteinExistence type="predicted"/>
<dbReference type="AlphaFoldDB" id="A0A0A9EJ82"/>
<evidence type="ECO:0000313" key="1">
    <source>
        <dbReference type="EMBL" id="JAD97940.1"/>
    </source>
</evidence>
<reference evidence="1" key="1">
    <citation type="submission" date="2014-09" db="EMBL/GenBank/DDBJ databases">
        <authorList>
            <person name="Magalhaes I.L.F."/>
            <person name="Oliveira U."/>
            <person name="Santos F.R."/>
            <person name="Vidigal T.H.D.A."/>
            <person name="Brescovit A.D."/>
            <person name="Santos A.J."/>
        </authorList>
    </citation>
    <scope>NUCLEOTIDE SEQUENCE</scope>
    <source>
        <tissue evidence="1">Shoot tissue taken approximately 20 cm above the soil surface</tissue>
    </source>
</reference>
<name>A0A0A9EJ82_ARUDO</name>
<accession>A0A0A9EJ82</accession>
<dbReference type="EMBL" id="GBRH01199955">
    <property type="protein sequence ID" value="JAD97940.1"/>
    <property type="molecule type" value="Transcribed_RNA"/>
</dbReference>
<organism evidence="1">
    <name type="scientific">Arundo donax</name>
    <name type="common">Giant reed</name>
    <name type="synonym">Donax arundinaceus</name>
    <dbReference type="NCBI Taxonomy" id="35708"/>
    <lineage>
        <taxon>Eukaryota</taxon>
        <taxon>Viridiplantae</taxon>
        <taxon>Streptophyta</taxon>
        <taxon>Embryophyta</taxon>
        <taxon>Tracheophyta</taxon>
        <taxon>Spermatophyta</taxon>
        <taxon>Magnoliopsida</taxon>
        <taxon>Liliopsida</taxon>
        <taxon>Poales</taxon>
        <taxon>Poaceae</taxon>
        <taxon>PACMAD clade</taxon>
        <taxon>Arundinoideae</taxon>
        <taxon>Arundineae</taxon>
        <taxon>Arundo</taxon>
    </lineage>
</organism>